<feature type="non-terminal residue" evidence="2">
    <location>
        <position position="132"/>
    </location>
</feature>
<evidence type="ECO:0000313" key="3">
    <source>
        <dbReference type="Proteomes" id="UP001529510"/>
    </source>
</evidence>
<comment type="caution">
    <text evidence="2">The sequence shown here is derived from an EMBL/GenBank/DDBJ whole genome shotgun (WGS) entry which is preliminary data.</text>
</comment>
<name>A0ABD0N1H0_CIRMR</name>
<feature type="non-terminal residue" evidence="2">
    <location>
        <position position="1"/>
    </location>
</feature>
<keyword evidence="3" id="KW-1185">Reference proteome</keyword>
<evidence type="ECO:0000313" key="2">
    <source>
        <dbReference type="EMBL" id="KAL0156023.1"/>
    </source>
</evidence>
<dbReference type="AlphaFoldDB" id="A0ABD0N1H0"/>
<protein>
    <submittedName>
        <fullName evidence="2">Uncharacterized protein</fullName>
    </submittedName>
</protein>
<accession>A0ABD0N1H0</accession>
<organism evidence="2 3">
    <name type="scientific">Cirrhinus mrigala</name>
    <name type="common">Mrigala</name>
    <dbReference type="NCBI Taxonomy" id="683832"/>
    <lineage>
        <taxon>Eukaryota</taxon>
        <taxon>Metazoa</taxon>
        <taxon>Chordata</taxon>
        <taxon>Craniata</taxon>
        <taxon>Vertebrata</taxon>
        <taxon>Euteleostomi</taxon>
        <taxon>Actinopterygii</taxon>
        <taxon>Neopterygii</taxon>
        <taxon>Teleostei</taxon>
        <taxon>Ostariophysi</taxon>
        <taxon>Cypriniformes</taxon>
        <taxon>Cyprinidae</taxon>
        <taxon>Labeoninae</taxon>
        <taxon>Labeonini</taxon>
        <taxon>Cirrhinus</taxon>
    </lineage>
</organism>
<evidence type="ECO:0000256" key="1">
    <source>
        <dbReference type="SAM" id="MobiDB-lite"/>
    </source>
</evidence>
<reference evidence="2 3" key="1">
    <citation type="submission" date="2024-05" db="EMBL/GenBank/DDBJ databases">
        <title>Genome sequencing and assembly of Indian major carp, Cirrhinus mrigala (Hamilton, 1822).</title>
        <authorList>
            <person name="Mohindra V."/>
            <person name="Chowdhury L.M."/>
            <person name="Lal K."/>
            <person name="Jena J.K."/>
        </authorList>
    </citation>
    <scope>NUCLEOTIDE SEQUENCE [LARGE SCALE GENOMIC DNA]</scope>
    <source>
        <strain evidence="2">CM1030</strain>
        <tissue evidence="2">Blood</tissue>
    </source>
</reference>
<gene>
    <name evidence="2" type="ORF">M9458_047269</name>
</gene>
<dbReference type="Proteomes" id="UP001529510">
    <property type="component" value="Unassembled WGS sequence"/>
</dbReference>
<proteinExistence type="predicted"/>
<feature type="region of interest" description="Disordered" evidence="1">
    <location>
        <begin position="1"/>
        <end position="24"/>
    </location>
</feature>
<dbReference type="EMBL" id="JAMKFB020000024">
    <property type="protein sequence ID" value="KAL0156023.1"/>
    <property type="molecule type" value="Genomic_DNA"/>
</dbReference>
<sequence length="132" mass="14838">KAQYQRIGSMSLPAAVSPSAPERCVSRDSMEDYWSEVKNIEEERQGGQEELMERGSMDEAEIEEAWLQEAGLSTLVTGTQSDGPAEALLSTLTRSQAAMVKKRLDNYTQTLRKRNKQPMRHVRDVFSMPDAS</sequence>